<dbReference type="EMBL" id="JAOXML010000005">
    <property type="protein sequence ID" value="MCV4376768.1"/>
    <property type="molecule type" value="Genomic_DNA"/>
</dbReference>
<keyword evidence="1" id="KW-0732">Signal</keyword>
<dbReference type="GeneID" id="93560685"/>
<dbReference type="RefSeq" id="WP_206401559.1">
    <property type="nucleotide sequence ID" value="NZ_JAFGZD010000004.1"/>
</dbReference>
<evidence type="ECO:0000313" key="3">
    <source>
        <dbReference type="Proteomes" id="UP001207294"/>
    </source>
</evidence>
<keyword evidence="3" id="KW-1185">Reference proteome</keyword>
<protein>
    <submittedName>
        <fullName evidence="2">Uncharacterized protein</fullName>
    </submittedName>
</protein>
<feature type="signal peptide" evidence="1">
    <location>
        <begin position="1"/>
        <end position="24"/>
    </location>
</feature>
<proteinExistence type="predicted"/>
<dbReference type="Proteomes" id="UP001207294">
    <property type="component" value="Unassembled WGS sequence"/>
</dbReference>
<accession>A0ABT3BV89</accession>
<evidence type="ECO:0000313" key="2">
    <source>
        <dbReference type="EMBL" id="MCV4376768.1"/>
    </source>
</evidence>
<evidence type="ECO:0000256" key="1">
    <source>
        <dbReference type="SAM" id="SignalP"/>
    </source>
</evidence>
<name>A0ABT3BV89_9PSED</name>
<sequence length="148" mass="15831">MKILKGIKRAVVVIAFIASGAAQAGPQVTVVFKNSGSAPAVYSPVDSNEAMTKTFAKPMPLESVSAGGTNTYVVQGRLSPDASHAFVRYRGGNKECKFKSTYIMVHNRGVRVPKWIKGAVASGGARCDARIVSVNSSTHDWVVEFVMR</sequence>
<comment type="caution">
    <text evidence="2">The sequence shown here is derived from an EMBL/GenBank/DDBJ whole genome shotgun (WGS) entry which is preliminary data.</text>
</comment>
<reference evidence="2 3" key="1">
    <citation type="submission" date="2022-10" db="EMBL/GenBank/DDBJ databases">
        <title>Characterization of Pseudomonas capsici strains from pepper and tomato in Georgia.</title>
        <authorList>
            <person name="Zhao M."/>
            <person name="Dutta B."/>
        </authorList>
    </citation>
    <scope>NUCLEOTIDE SEQUENCE [LARGE SCALE GENOMIC DNA]</scope>
    <source>
        <strain evidence="2 3">Pc20-5</strain>
    </source>
</reference>
<gene>
    <name evidence="2" type="ORF">OH718_09190</name>
</gene>
<organism evidence="2 3">
    <name type="scientific">Pseudomonas capsici</name>
    <dbReference type="NCBI Taxonomy" id="2810614"/>
    <lineage>
        <taxon>Bacteria</taxon>
        <taxon>Pseudomonadati</taxon>
        <taxon>Pseudomonadota</taxon>
        <taxon>Gammaproteobacteria</taxon>
        <taxon>Pseudomonadales</taxon>
        <taxon>Pseudomonadaceae</taxon>
        <taxon>Pseudomonas</taxon>
    </lineage>
</organism>
<feature type="chain" id="PRO_5045288160" evidence="1">
    <location>
        <begin position="25"/>
        <end position="148"/>
    </location>
</feature>